<dbReference type="PANTHER" id="PTHR30250:SF11">
    <property type="entry name" value="O-ANTIGEN TRANSPORTER-RELATED"/>
    <property type="match status" value="1"/>
</dbReference>
<feature type="transmembrane region" description="Helical" evidence="6">
    <location>
        <begin position="89"/>
        <end position="109"/>
    </location>
</feature>
<feature type="transmembrane region" description="Helical" evidence="6">
    <location>
        <begin position="224"/>
        <end position="244"/>
    </location>
</feature>
<dbReference type="KEGG" id="fll:EI427_24095"/>
<keyword evidence="4 6" id="KW-1133">Transmembrane helix</keyword>
<feature type="transmembrane region" description="Helical" evidence="6">
    <location>
        <begin position="389"/>
        <end position="407"/>
    </location>
</feature>
<feature type="transmembrane region" description="Helical" evidence="6">
    <location>
        <begin position="173"/>
        <end position="197"/>
    </location>
</feature>
<evidence type="ECO:0000256" key="2">
    <source>
        <dbReference type="ARBA" id="ARBA00022475"/>
    </source>
</evidence>
<evidence type="ECO:0000256" key="3">
    <source>
        <dbReference type="ARBA" id="ARBA00022692"/>
    </source>
</evidence>
<dbReference type="AlphaFoldDB" id="A0A3S9PAR6"/>
<evidence type="ECO:0000313" key="7">
    <source>
        <dbReference type="EMBL" id="AZQ65300.1"/>
    </source>
</evidence>
<feature type="transmembrane region" description="Helical" evidence="6">
    <location>
        <begin position="364"/>
        <end position="383"/>
    </location>
</feature>
<feature type="transmembrane region" description="Helical" evidence="6">
    <location>
        <begin position="329"/>
        <end position="352"/>
    </location>
</feature>
<proteinExistence type="predicted"/>
<dbReference type="RefSeq" id="WP_126619884.1">
    <property type="nucleotide sequence ID" value="NZ_CP034563.1"/>
</dbReference>
<protein>
    <submittedName>
        <fullName evidence="7">Uncharacterized protein</fullName>
    </submittedName>
</protein>
<evidence type="ECO:0000313" key="8">
    <source>
        <dbReference type="Proteomes" id="UP000267268"/>
    </source>
</evidence>
<gene>
    <name evidence="7" type="ORF">EI427_24095</name>
</gene>
<evidence type="ECO:0000256" key="6">
    <source>
        <dbReference type="SAM" id="Phobius"/>
    </source>
</evidence>
<feature type="transmembrane region" description="Helical" evidence="6">
    <location>
        <begin position="144"/>
        <end position="167"/>
    </location>
</feature>
<dbReference type="Proteomes" id="UP000267268">
    <property type="component" value="Chromosome 2"/>
</dbReference>
<feature type="transmembrane region" description="Helical" evidence="6">
    <location>
        <begin position="115"/>
        <end position="132"/>
    </location>
</feature>
<feature type="transmembrane region" description="Helical" evidence="6">
    <location>
        <begin position="256"/>
        <end position="276"/>
    </location>
</feature>
<feature type="transmembrane region" description="Helical" evidence="6">
    <location>
        <begin position="47"/>
        <end position="69"/>
    </location>
</feature>
<keyword evidence="3 6" id="KW-0812">Transmembrane</keyword>
<keyword evidence="5 6" id="KW-0472">Membrane</keyword>
<dbReference type="OrthoDB" id="975027at2"/>
<dbReference type="PANTHER" id="PTHR30250">
    <property type="entry name" value="PST FAMILY PREDICTED COLANIC ACID TRANSPORTER"/>
    <property type="match status" value="1"/>
</dbReference>
<keyword evidence="2" id="KW-1003">Cell membrane</keyword>
<feature type="transmembrane region" description="Helical" evidence="6">
    <location>
        <begin position="297"/>
        <end position="317"/>
    </location>
</feature>
<name>A0A3S9PAR6_9BACT</name>
<organism evidence="7 8">
    <name type="scientific">Flammeovirga pectinis</name>
    <dbReference type="NCBI Taxonomy" id="2494373"/>
    <lineage>
        <taxon>Bacteria</taxon>
        <taxon>Pseudomonadati</taxon>
        <taxon>Bacteroidota</taxon>
        <taxon>Cytophagia</taxon>
        <taxon>Cytophagales</taxon>
        <taxon>Flammeovirgaceae</taxon>
        <taxon>Flammeovirga</taxon>
    </lineage>
</organism>
<dbReference type="InterPro" id="IPR050833">
    <property type="entry name" value="Poly_Biosynth_Transport"/>
</dbReference>
<evidence type="ECO:0000256" key="1">
    <source>
        <dbReference type="ARBA" id="ARBA00004651"/>
    </source>
</evidence>
<evidence type="ECO:0000256" key="4">
    <source>
        <dbReference type="ARBA" id="ARBA00022989"/>
    </source>
</evidence>
<comment type="subcellular location">
    <subcellularLocation>
        <location evidence="1">Cell membrane</location>
        <topology evidence="1">Multi-pass membrane protein</topology>
    </subcellularLocation>
</comment>
<dbReference type="EMBL" id="CP034563">
    <property type="protein sequence ID" value="AZQ65300.1"/>
    <property type="molecule type" value="Genomic_DNA"/>
</dbReference>
<accession>A0A3S9PAR6</accession>
<sequence>MNRHIKNIITKYPFVITYSLTFSELLFGYILLLFITREYSTEDVGLWFLFFSIFNFSINIREGVVYVALVKFSSGKNIIDANQTYKTVLIAIILIELLIGIIISSIGFIDLFPNLSSLLIVYPLFSLSINLLKWVENIHKSKKTIYIAVLINSVTLTLLIISLFFVHEYQLSINELVFCLIGIYLSSFCFSLFTIPFKKIILSTINKQTFSSIMLYAKQGFLKALFGTISSKMTLFLSAGILSLEITALLGLAQRYLVIILSISNSIQLIFYPRIVKLFEKGSLDKLKEVFIDTLSQVYLIITPISIGFIIFIKPIITFLHGNTYSDSFYLLIILVISSLFAPLGSFFASYTNAKGKPQYSTNIVIFNSILLIITSIVFVELYGEIGTVLPGLITELVGSVLIFIYFKRNENLNLFSMIYSMKSQLKRVIDMVINKRQTK</sequence>
<evidence type="ECO:0000256" key="5">
    <source>
        <dbReference type="ARBA" id="ARBA00023136"/>
    </source>
</evidence>
<dbReference type="GO" id="GO:0005886">
    <property type="term" value="C:plasma membrane"/>
    <property type="evidence" value="ECO:0007669"/>
    <property type="project" value="UniProtKB-SubCell"/>
</dbReference>
<reference evidence="7 8" key="1">
    <citation type="submission" date="2018-12" db="EMBL/GenBank/DDBJ databases">
        <title>Flammeovirga pectinis sp. nov., isolated from the gut of the Korean scallop, Patinopecten yessoensis.</title>
        <authorList>
            <person name="Bae J.-W."/>
            <person name="Jeong Y.-S."/>
            <person name="Kang W."/>
        </authorList>
    </citation>
    <scope>NUCLEOTIDE SEQUENCE [LARGE SCALE GENOMIC DNA]</scope>
    <source>
        <strain evidence="7 8">L12M1</strain>
    </source>
</reference>
<keyword evidence="8" id="KW-1185">Reference proteome</keyword>
<feature type="transmembrane region" description="Helical" evidence="6">
    <location>
        <begin position="12"/>
        <end position="35"/>
    </location>
</feature>